<evidence type="ECO:0000313" key="2">
    <source>
        <dbReference type="EMBL" id="CAK0851348.1"/>
    </source>
</evidence>
<feature type="region of interest" description="Disordered" evidence="1">
    <location>
        <begin position="1"/>
        <end position="20"/>
    </location>
</feature>
<evidence type="ECO:0000313" key="3">
    <source>
        <dbReference type="Proteomes" id="UP001189429"/>
    </source>
</evidence>
<evidence type="ECO:0008006" key="4">
    <source>
        <dbReference type="Google" id="ProtNLM"/>
    </source>
</evidence>
<organism evidence="2 3">
    <name type="scientific">Prorocentrum cordatum</name>
    <dbReference type="NCBI Taxonomy" id="2364126"/>
    <lineage>
        <taxon>Eukaryota</taxon>
        <taxon>Sar</taxon>
        <taxon>Alveolata</taxon>
        <taxon>Dinophyceae</taxon>
        <taxon>Prorocentrales</taxon>
        <taxon>Prorocentraceae</taxon>
        <taxon>Prorocentrum</taxon>
    </lineage>
</organism>
<feature type="compositionally biased region" description="Low complexity" evidence="1">
    <location>
        <begin position="8"/>
        <end position="20"/>
    </location>
</feature>
<dbReference type="Proteomes" id="UP001189429">
    <property type="component" value="Unassembled WGS sequence"/>
</dbReference>
<gene>
    <name evidence="2" type="ORF">PCOR1329_LOCUS43513</name>
</gene>
<comment type="caution">
    <text evidence="2">The sequence shown here is derived from an EMBL/GenBank/DDBJ whole genome shotgun (WGS) entry which is preliminary data.</text>
</comment>
<protein>
    <recommendedName>
        <fullName evidence="4">WW domain-containing protein</fullName>
    </recommendedName>
</protein>
<feature type="compositionally biased region" description="Polar residues" evidence="1">
    <location>
        <begin position="318"/>
        <end position="328"/>
    </location>
</feature>
<evidence type="ECO:0000256" key="1">
    <source>
        <dbReference type="SAM" id="MobiDB-lite"/>
    </source>
</evidence>
<accession>A0ABN9TYF0</accession>
<feature type="region of interest" description="Disordered" evidence="1">
    <location>
        <begin position="113"/>
        <end position="171"/>
    </location>
</feature>
<dbReference type="EMBL" id="CAUYUJ010015228">
    <property type="protein sequence ID" value="CAK0851348.1"/>
    <property type="molecule type" value="Genomic_DNA"/>
</dbReference>
<reference evidence="2" key="1">
    <citation type="submission" date="2023-10" db="EMBL/GenBank/DDBJ databases">
        <authorList>
            <person name="Chen Y."/>
            <person name="Shah S."/>
            <person name="Dougan E. K."/>
            <person name="Thang M."/>
            <person name="Chan C."/>
        </authorList>
    </citation>
    <scope>NUCLEOTIDE SEQUENCE [LARGE SCALE GENOMIC DNA]</scope>
</reference>
<feature type="compositionally biased region" description="Pro residues" evidence="1">
    <location>
        <begin position="122"/>
        <end position="133"/>
    </location>
</feature>
<proteinExistence type="predicted"/>
<feature type="compositionally biased region" description="Low complexity" evidence="1">
    <location>
        <begin position="134"/>
        <end position="147"/>
    </location>
</feature>
<feature type="region of interest" description="Disordered" evidence="1">
    <location>
        <begin position="287"/>
        <end position="334"/>
    </location>
</feature>
<feature type="compositionally biased region" description="Low complexity" evidence="1">
    <location>
        <begin position="302"/>
        <end position="311"/>
    </location>
</feature>
<sequence>MHPGMSTAHAPAPGVAPSAAPALVVPPWRTDPLPGTLPPTMALEGLATQASTGAAPLLIPVSTHPAAQAAPAPVLQAFPLQSHTAPAPAVQTAPVPALYTAPSPALQMVTPQAPPRQAAVPPAAPAPPAPPVVVPHAQATAAAPQAPMLVPTELPVPQPAARRPSLRRGEAEQLQTVLDCLTGPRAAAAPAAQAGAPAVASGQARAVAPAAAAPVPPTAVKEESSQASASQAPVMLPDGWSAKYSGRKQQYYYFRVDQSGRPYERGHDNKTKTYWLHEFQAALAESGPGWPLDISEPPPAAPASSSAARPADVPVLTLESSRSSSCTWQPAAGS</sequence>
<name>A0ABN9TYF0_9DINO</name>
<keyword evidence="3" id="KW-1185">Reference proteome</keyword>